<dbReference type="GO" id="GO:0008972">
    <property type="term" value="F:phosphomethylpyrimidine kinase activity"/>
    <property type="evidence" value="ECO:0007669"/>
    <property type="project" value="InterPro"/>
</dbReference>
<proteinExistence type="predicted"/>
<keyword evidence="5" id="KW-0418">Kinase</keyword>
<evidence type="ECO:0000313" key="6">
    <source>
        <dbReference type="Proteomes" id="UP000243900"/>
    </source>
</evidence>
<protein>
    <recommendedName>
        <fullName evidence="2">hydroxymethylpyrimidine kinase</fullName>
        <ecNumber evidence="2">2.7.1.49</ecNumber>
    </recommendedName>
</protein>
<dbReference type="OrthoDB" id="9810880at2"/>
<dbReference type="InterPro" id="IPR029056">
    <property type="entry name" value="Ribokinase-like"/>
</dbReference>
<name>A0A2P6AV84_9GAMM</name>
<dbReference type="PANTHER" id="PTHR20858:SF17">
    <property type="entry name" value="HYDROXYMETHYLPYRIMIDINE_PHOSPHOMETHYLPYRIMIDINE KINASE THI20-RELATED"/>
    <property type="match status" value="1"/>
</dbReference>
<comment type="pathway">
    <text evidence="1">Cofactor biosynthesis; thiamine diphosphate biosynthesis.</text>
</comment>
<evidence type="ECO:0000256" key="3">
    <source>
        <dbReference type="SAM" id="MobiDB-lite"/>
    </source>
</evidence>
<comment type="caution">
    <text evidence="5">The sequence shown here is derived from an EMBL/GenBank/DDBJ whole genome shotgun (WGS) entry which is preliminary data.</text>
</comment>
<sequence length="261" mass="27336">MRPVTLCFSGLDPSGGAGLQADIEAIAALGGHAAVVATALTIQDSSRVYGFELVAPAFMQAQAARVLADLPVAAVKLGMLGSAEAIRAVQDSLAGHRHLPVVMDPVLAANSGGSLAMEDLRQALLQAMPAMTLITPNTPELRQLAACEDLDAGIRVLTDAGARAIWLKGGHEPGEELVNRLYENGRLTLETRQPRLPGEFHGSGCTMASAIAAGLAAGQDLHAAIRASERLLRRALEQADRPRADGQWLPRRVPGPGDRDA</sequence>
<accession>A0A2P6AV84</accession>
<evidence type="ECO:0000256" key="1">
    <source>
        <dbReference type="ARBA" id="ARBA00004948"/>
    </source>
</evidence>
<dbReference type="GO" id="GO:0005829">
    <property type="term" value="C:cytosol"/>
    <property type="evidence" value="ECO:0007669"/>
    <property type="project" value="TreeGrafter"/>
</dbReference>
<dbReference type="Gene3D" id="3.40.1190.20">
    <property type="match status" value="1"/>
</dbReference>
<dbReference type="InterPro" id="IPR004399">
    <property type="entry name" value="HMP/HMP-P_kinase_dom"/>
</dbReference>
<keyword evidence="5" id="KW-0808">Transferase</keyword>
<dbReference type="RefSeq" id="WP_105190970.1">
    <property type="nucleotide sequence ID" value="NZ_PTQZ01000006.1"/>
</dbReference>
<dbReference type="GO" id="GO:0008902">
    <property type="term" value="F:hydroxymethylpyrimidine kinase activity"/>
    <property type="evidence" value="ECO:0007669"/>
    <property type="project" value="UniProtKB-EC"/>
</dbReference>
<dbReference type="EC" id="2.7.1.49" evidence="2"/>
<dbReference type="CDD" id="cd01169">
    <property type="entry name" value="HMPP_kinase"/>
    <property type="match status" value="1"/>
</dbReference>
<dbReference type="InterPro" id="IPR013749">
    <property type="entry name" value="PM/HMP-P_kinase-1"/>
</dbReference>
<dbReference type="GO" id="GO:0009229">
    <property type="term" value="P:thiamine diphosphate biosynthetic process"/>
    <property type="evidence" value="ECO:0007669"/>
    <property type="project" value="UniProtKB-UniPathway"/>
</dbReference>
<reference evidence="6" key="1">
    <citation type="submission" date="2018-02" db="EMBL/GenBank/DDBJ databases">
        <title>Genome sequencing of Solimonas sp. HR-BB.</title>
        <authorList>
            <person name="Lee Y."/>
            <person name="Jeon C.O."/>
        </authorList>
    </citation>
    <scope>NUCLEOTIDE SEQUENCE [LARGE SCALE GENOMIC DNA]</scope>
    <source>
        <strain evidence="6">HR-E</strain>
    </source>
</reference>
<dbReference type="PANTHER" id="PTHR20858">
    <property type="entry name" value="PHOSPHOMETHYLPYRIMIDINE KINASE"/>
    <property type="match status" value="1"/>
</dbReference>
<evidence type="ECO:0000256" key="2">
    <source>
        <dbReference type="ARBA" id="ARBA00012135"/>
    </source>
</evidence>
<dbReference type="Pfam" id="PF08543">
    <property type="entry name" value="Phos_pyr_kin"/>
    <property type="match status" value="1"/>
</dbReference>
<dbReference type="EMBL" id="PTQZ01000006">
    <property type="protein sequence ID" value="PQA52105.1"/>
    <property type="molecule type" value="Genomic_DNA"/>
</dbReference>
<evidence type="ECO:0000259" key="4">
    <source>
        <dbReference type="Pfam" id="PF08543"/>
    </source>
</evidence>
<keyword evidence="6" id="KW-1185">Reference proteome</keyword>
<organism evidence="5 6">
    <name type="scientific">Amnimonas aquatica</name>
    <dbReference type="NCBI Taxonomy" id="2094561"/>
    <lineage>
        <taxon>Bacteria</taxon>
        <taxon>Pseudomonadati</taxon>
        <taxon>Pseudomonadota</taxon>
        <taxon>Gammaproteobacteria</taxon>
        <taxon>Moraxellales</taxon>
        <taxon>Moraxellaceae</taxon>
        <taxon>Amnimonas</taxon>
    </lineage>
</organism>
<gene>
    <name evidence="5" type="ORF">C5O18_00705</name>
</gene>
<feature type="region of interest" description="Disordered" evidence="3">
    <location>
        <begin position="237"/>
        <end position="261"/>
    </location>
</feature>
<dbReference type="SUPFAM" id="SSF53613">
    <property type="entry name" value="Ribokinase-like"/>
    <property type="match status" value="1"/>
</dbReference>
<dbReference type="UniPathway" id="UPA00060">
    <property type="reaction ID" value="UER00138"/>
</dbReference>
<dbReference type="AlphaFoldDB" id="A0A2P6AV84"/>
<dbReference type="Proteomes" id="UP000243900">
    <property type="component" value="Unassembled WGS sequence"/>
</dbReference>
<feature type="domain" description="Pyridoxamine kinase/Phosphomethylpyrimidine kinase" evidence="4">
    <location>
        <begin position="12"/>
        <end position="239"/>
    </location>
</feature>
<dbReference type="GO" id="GO:0009228">
    <property type="term" value="P:thiamine biosynthetic process"/>
    <property type="evidence" value="ECO:0007669"/>
    <property type="project" value="InterPro"/>
</dbReference>
<evidence type="ECO:0000313" key="5">
    <source>
        <dbReference type="EMBL" id="PQA52105.1"/>
    </source>
</evidence>